<sequence>MPIRIGYSGRGRRGPVPQLAVIRRETVVIRRECEAGVPLYIQVPTRSYRGVVLSARAGTDGQEISLRLEHGNADLAVPLPVEGSPEDALETWHVWAELLGCPLLIEDADGRIHDVERRLGGLAVRPPRARRANRFFAERRPRFLTRRRVGGVATGPVLREDEIIARGVED</sequence>
<dbReference type="AlphaFoldDB" id="V4RHZ8"/>
<gene>
    <name evidence="1" type="ORF">N177_2272</name>
</gene>
<proteinExistence type="predicted"/>
<evidence type="ECO:0000313" key="1">
    <source>
        <dbReference type="EMBL" id="ESR24949.1"/>
    </source>
</evidence>
<reference evidence="1 2" key="1">
    <citation type="journal article" date="2014" name="Genome Announc.">
        <title>Draft Genome Sequence of Lutibaculum baratangense Strain AMV1T, Isolated from a Mud Volcano in Andamans, India.</title>
        <authorList>
            <person name="Singh A."/>
            <person name="Sreenivas A."/>
            <person name="Sathyanarayana Reddy G."/>
            <person name="Pinnaka A.K."/>
            <person name="Shivaji S."/>
        </authorList>
    </citation>
    <scope>NUCLEOTIDE SEQUENCE [LARGE SCALE GENOMIC DNA]</scope>
    <source>
        <strain evidence="1 2">AMV1</strain>
    </source>
</reference>
<dbReference type="EMBL" id="AWXZ01000029">
    <property type="protein sequence ID" value="ESR24949.1"/>
    <property type="molecule type" value="Genomic_DNA"/>
</dbReference>
<dbReference type="eggNOG" id="ENOG5032YZE">
    <property type="taxonomic scope" value="Bacteria"/>
</dbReference>
<dbReference type="Proteomes" id="UP000017819">
    <property type="component" value="Unassembled WGS sequence"/>
</dbReference>
<organism evidence="1 2">
    <name type="scientific">Lutibaculum baratangense AMV1</name>
    <dbReference type="NCBI Taxonomy" id="631454"/>
    <lineage>
        <taxon>Bacteria</taxon>
        <taxon>Pseudomonadati</taxon>
        <taxon>Pseudomonadota</taxon>
        <taxon>Alphaproteobacteria</taxon>
        <taxon>Hyphomicrobiales</taxon>
        <taxon>Tepidamorphaceae</taxon>
        <taxon>Lutibaculum</taxon>
    </lineage>
</organism>
<comment type="caution">
    <text evidence="1">The sequence shown here is derived from an EMBL/GenBank/DDBJ whole genome shotgun (WGS) entry which is preliminary data.</text>
</comment>
<dbReference type="PATRIC" id="fig|631454.5.peg.2241"/>
<name>V4RHZ8_9HYPH</name>
<keyword evidence="2" id="KW-1185">Reference proteome</keyword>
<evidence type="ECO:0000313" key="2">
    <source>
        <dbReference type="Proteomes" id="UP000017819"/>
    </source>
</evidence>
<dbReference type="STRING" id="631454.N177_2272"/>
<dbReference type="OrthoDB" id="8449893at2"/>
<dbReference type="Pfam" id="PF19596">
    <property type="entry name" value="DUF6101"/>
    <property type="match status" value="1"/>
</dbReference>
<accession>V4RHZ8</accession>
<protein>
    <submittedName>
        <fullName evidence="1">Uncharacterized protein</fullName>
    </submittedName>
</protein>
<dbReference type="InterPro" id="IPR046083">
    <property type="entry name" value="DUF6101"/>
</dbReference>